<accession>A0A6A6F5D5</accession>
<dbReference type="AlphaFoldDB" id="A0A6A6F5D5"/>
<gene>
    <name evidence="1" type="ORF">CERZMDRAFT_91553</name>
</gene>
<dbReference type="Proteomes" id="UP000799539">
    <property type="component" value="Unassembled WGS sequence"/>
</dbReference>
<evidence type="ECO:0000313" key="2">
    <source>
        <dbReference type="Proteomes" id="UP000799539"/>
    </source>
</evidence>
<organism evidence="1 2">
    <name type="scientific">Cercospora zeae-maydis SCOH1-5</name>
    <dbReference type="NCBI Taxonomy" id="717836"/>
    <lineage>
        <taxon>Eukaryota</taxon>
        <taxon>Fungi</taxon>
        <taxon>Dikarya</taxon>
        <taxon>Ascomycota</taxon>
        <taxon>Pezizomycotina</taxon>
        <taxon>Dothideomycetes</taxon>
        <taxon>Dothideomycetidae</taxon>
        <taxon>Mycosphaerellales</taxon>
        <taxon>Mycosphaerellaceae</taxon>
        <taxon>Cercospora</taxon>
    </lineage>
</organism>
<sequence length="62" mass="6701">MDAVREDVTPTRASCVQETTARLASTCMGPSRLGGLWNALECVQPWTSLTSDYVGVSKPVEQ</sequence>
<dbReference type="EMBL" id="ML992693">
    <property type="protein sequence ID" value="KAF2208514.1"/>
    <property type="molecule type" value="Genomic_DNA"/>
</dbReference>
<evidence type="ECO:0000313" key="1">
    <source>
        <dbReference type="EMBL" id="KAF2208514.1"/>
    </source>
</evidence>
<reference evidence="1" key="1">
    <citation type="journal article" date="2020" name="Stud. Mycol.">
        <title>101 Dothideomycetes genomes: a test case for predicting lifestyles and emergence of pathogens.</title>
        <authorList>
            <person name="Haridas S."/>
            <person name="Albert R."/>
            <person name="Binder M."/>
            <person name="Bloem J."/>
            <person name="Labutti K."/>
            <person name="Salamov A."/>
            <person name="Andreopoulos B."/>
            <person name="Baker S."/>
            <person name="Barry K."/>
            <person name="Bills G."/>
            <person name="Bluhm B."/>
            <person name="Cannon C."/>
            <person name="Castanera R."/>
            <person name="Culley D."/>
            <person name="Daum C."/>
            <person name="Ezra D."/>
            <person name="Gonzalez J."/>
            <person name="Henrissat B."/>
            <person name="Kuo A."/>
            <person name="Liang C."/>
            <person name="Lipzen A."/>
            <person name="Lutzoni F."/>
            <person name="Magnuson J."/>
            <person name="Mondo S."/>
            <person name="Nolan M."/>
            <person name="Ohm R."/>
            <person name="Pangilinan J."/>
            <person name="Park H.-J."/>
            <person name="Ramirez L."/>
            <person name="Alfaro M."/>
            <person name="Sun H."/>
            <person name="Tritt A."/>
            <person name="Yoshinaga Y."/>
            <person name="Zwiers L.-H."/>
            <person name="Turgeon B."/>
            <person name="Goodwin S."/>
            <person name="Spatafora J."/>
            <person name="Crous P."/>
            <person name="Grigoriev I."/>
        </authorList>
    </citation>
    <scope>NUCLEOTIDE SEQUENCE</scope>
    <source>
        <strain evidence="1">SCOH1-5</strain>
    </source>
</reference>
<keyword evidence="2" id="KW-1185">Reference proteome</keyword>
<protein>
    <submittedName>
        <fullName evidence="1">Uncharacterized protein</fullName>
    </submittedName>
</protein>
<proteinExistence type="predicted"/>
<name>A0A6A6F5D5_9PEZI</name>